<dbReference type="EMBL" id="GGEC01080167">
    <property type="protein sequence ID" value="MBX60651.1"/>
    <property type="molecule type" value="Transcribed_RNA"/>
</dbReference>
<reference evidence="1" key="1">
    <citation type="submission" date="2018-02" db="EMBL/GenBank/DDBJ databases">
        <title>Rhizophora mucronata_Transcriptome.</title>
        <authorList>
            <person name="Meera S.P."/>
            <person name="Sreeshan A."/>
            <person name="Augustine A."/>
        </authorList>
    </citation>
    <scope>NUCLEOTIDE SEQUENCE</scope>
    <source>
        <tissue evidence="1">Leaf</tissue>
    </source>
</reference>
<accession>A0A2P2Q0Y1</accession>
<proteinExistence type="predicted"/>
<protein>
    <submittedName>
        <fullName evidence="1">Uncharacterized protein</fullName>
    </submittedName>
</protein>
<name>A0A2P2Q0Y1_RHIMU</name>
<organism evidence="1">
    <name type="scientific">Rhizophora mucronata</name>
    <name type="common">Asiatic mangrove</name>
    <dbReference type="NCBI Taxonomy" id="61149"/>
    <lineage>
        <taxon>Eukaryota</taxon>
        <taxon>Viridiplantae</taxon>
        <taxon>Streptophyta</taxon>
        <taxon>Embryophyta</taxon>
        <taxon>Tracheophyta</taxon>
        <taxon>Spermatophyta</taxon>
        <taxon>Magnoliopsida</taxon>
        <taxon>eudicotyledons</taxon>
        <taxon>Gunneridae</taxon>
        <taxon>Pentapetalae</taxon>
        <taxon>rosids</taxon>
        <taxon>fabids</taxon>
        <taxon>Malpighiales</taxon>
        <taxon>Rhizophoraceae</taxon>
        <taxon>Rhizophora</taxon>
    </lineage>
</organism>
<sequence length="35" mass="4144">MNFRSISISLQHVSKFCILCQLGRVFSFFPSKKFF</sequence>
<evidence type="ECO:0000313" key="1">
    <source>
        <dbReference type="EMBL" id="MBX60651.1"/>
    </source>
</evidence>
<dbReference type="AlphaFoldDB" id="A0A2P2Q0Y1"/>